<sequence>MEGETEEMGVEKPISLYQSFPNFDENSLACLTTWPKLSEQAGTFYNDLLAPASTDPLVPSPLNKDPAMQLASELRSLLAHIIILKSSGSLEASGFENQSIFRLIYKYNELCQSFAAIIIQRWWRSRQAKGKAQLRAKIDLFKLVVASPSNASTLEEKDIRRSMIASILESVQ</sequence>
<evidence type="ECO:0000313" key="2">
    <source>
        <dbReference type="Proteomes" id="UP000001542"/>
    </source>
</evidence>
<reference evidence="1" key="2">
    <citation type="journal article" date="2007" name="Science">
        <title>Draft genome sequence of the sexually transmitted pathogen Trichomonas vaginalis.</title>
        <authorList>
            <person name="Carlton J.M."/>
            <person name="Hirt R.P."/>
            <person name="Silva J.C."/>
            <person name="Delcher A.L."/>
            <person name="Schatz M."/>
            <person name="Zhao Q."/>
            <person name="Wortman J.R."/>
            <person name="Bidwell S.L."/>
            <person name="Alsmark U.C.M."/>
            <person name="Besteiro S."/>
            <person name="Sicheritz-Ponten T."/>
            <person name="Noel C.J."/>
            <person name="Dacks J.B."/>
            <person name="Foster P.G."/>
            <person name="Simillion C."/>
            <person name="Van de Peer Y."/>
            <person name="Miranda-Saavedra D."/>
            <person name="Barton G.J."/>
            <person name="Westrop G.D."/>
            <person name="Mueller S."/>
            <person name="Dessi D."/>
            <person name="Fiori P.L."/>
            <person name="Ren Q."/>
            <person name="Paulsen I."/>
            <person name="Zhang H."/>
            <person name="Bastida-Corcuera F.D."/>
            <person name="Simoes-Barbosa A."/>
            <person name="Brown M.T."/>
            <person name="Hayes R.D."/>
            <person name="Mukherjee M."/>
            <person name="Okumura C.Y."/>
            <person name="Schneider R."/>
            <person name="Smith A.J."/>
            <person name="Vanacova S."/>
            <person name="Villalvazo M."/>
            <person name="Haas B.J."/>
            <person name="Pertea M."/>
            <person name="Feldblyum T.V."/>
            <person name="Utterback T.R."/>
            <person name="Shu C.L."/>
            <person name="Osoegawa K."/>
            <person name="de Jong P.J."/>
            <person name="Hrdy I."/>
            <person name="Horvathova L."/>
            <person name="Zubacova Z."/>
            <person name="Dolezal P."/>
            <person name="Malik S.B."/>
            <person name="Logsdon J.M. Jr."/>
            <person name="Henze K."/>
            <person name="Gupta A."/>
            <person name="Wang C.C."/>
            <person name="Dunne R.L."/>
            <person name="Upcroft J.A."/>
            <person name="Upcroft P."/>
            <person name="White O."/>
            <person name="Salzberg S.L."/>
            <person name="Tang P."/>
            <person name="Chiu C.-H."/>
            <person name="Lee Y.-S."/>
            <person name="Embley T.M."/>
            <person name="Coombs G.H."/>
            <person name="Mottram J.C."/>
            <person name="Tachezy J."/>
            <person name="Fraser-Liggett C.M."/>
            <person name="Johnson P.J."/>
        </authorList>
    </citation>
    <scope>NUCLEOTIDE SEQUENCE [LARGE SCALE GENOMIC DNA]</scope>
    <source>
        <strain evidence="1">G3</strain>
    </source>
</reference>
<dbReference type="EMBL" id="DS113462">
    <property type="protein sequence ID" value="EAY04918.1"/>
    <property type="molecule type" value="Genomic_DNA"/>
</dbReference>
<dbReference type="OrthoDB" id="10508755at2759"/>
<organism evidence="1 2">
    <name type="scientific">Trichomonas vaginalis (strain ATCC PRA-98 / G3)</name>
    <dbReference type="NCBI Taxonomy" id="412133"/>
    <lineage>
        <taxon>Eukaryota</taxon>
        <taxon>Metamonada</taxon>
        <taxon>Parabasalia</taxon>
        <taxon>Trichomonadida</taxon>
        <taxon>Trichomonadidae</taxon>
        <taxon>Trichomonas</taxon>
    </lineage>
</organism>
<reference evidence="1" key="1">
    <citation type="submission" date="2006-10" db="EMBL/GenBank/DDBJ databases">
        <authorList>
            <person name="Amadeo P."/>
            <person name="Zhao Q."/>
            <person name="Wortman J."/>
            <person name="Fraser-Liggett C."/>
            <person name="Carlton J."/>
        </authorList>
    </citation>
    <scope>NUCLEOTIDE SEQUENCE</scope>
    <source>
        <strain evidence="1">G3</strain>
    </source>
</reference>
<name>A2ER28_TRIV3</name>
<dbReference type="RefSeq" id="XP_001317141.1">
    <property type="nucleotide sequence ID" value="XM_001317106.1"/>
</dbReference>
<dbReference type="InParanoid" id="A2ER28"/>
<keyword evidence="2" id="KW-1185">Reference proteome</keyword>
<dbReference type="AlphaFoldDB" id="A2ER28"/>
<gene>
    <name evidence="1" type="ORF">TVAG_016900</name>
</gene>
<dbReference type="KEGG" id="tva:4762783"/>
<protein>
    <submittedName>
        <fullName evidence="1">Uncharacterized protein</fullName>
    </submittedName>
</protein>
<dbReference type="VEuPathDB" id="TrichDB:TVAG_016900"/>
<evidence type="ECO:0000313" key="1">
    <source>
        <dbReference type="EMBL" id="EAY04918.1"/>
    </source>
</evidence>
<dbReference type="Proteomes" id="UP000001542">
    <property type="component" value="Unassembled WGS sequence"/>
</dbReference>
<proteinExistence type="predicted"/>
<accession>A2ER28</accession>
<dbReference type="VEuPathDB" id="TrichDB:TVAGG3_0535100"/>